<accession>A0A6N8GLH8</accession>
<sequence>MDYEEAVRETWRRAPAGAGGEYERLRSLVHYASLAPSSHNTQCWQFRLDGRTISILPDLSRRCPAVDPDDHHLYASLGCAAENLVQAARADGWEPVVRFEDRPLPGRVRVDLTPAPARASDLFDAILRRQSTRTEYDGTPLGPDELELLRSAGTGSGVRTVLLTGSRAKETVVDHVTQGNSAQLRDRAFVRELKQWIRFNDAEAVRTRDGLSGRATGNSSAPRWIAGPLFRFLSRAGPANETYARRIRSASAVAVLVSSTDDPGHWVEAGRCYERLALQATALGVRHAFVNQPVEDAARRRRFARALGLDGRPDLVICLGRGPEMPRSLRRPVDDVLR</sequence>
<dbReference type="EMBL" id="WOGU01000001">
    <property type="protein sequence ID" value="MUN61624.1"/>
    <property type="molecule type" value="Genomic_DNA"/>
</dbReference>
<gene>
    <name evidence="2" type="ORF">GMA12_00385</name>
</gene>
<name>A0A6N8GLH8_9MICC</name>
<dbReference type="InterPro" id="IPR000415">
    <property type="entry name" value="Nitroreductase-like"/>
</dbReference>
<dbReference type="RefSeq" id="WP_156266211.1">
    <property type="nucleotide sequence ID" value="NZ_WOGU01000001.1"/>
</dbReference>
<proteinExistence type="predicted"/>
<feature type="domain" description="Nitroreductase" evidence="1">
    <location>
        <begin position="126"/>
        <end position="320"/>
    </location>
</feature>
<dbReference type="Pfam" id="PF00881">
    <property type="entry name" value="Nitroreductase"/>
    <property type="match status" value="1"/>
</dbReference>
<dbReference type="GO" id="GO:0016491">
    <property type="term" value="F:oxidoreductase activity"/>
    <property type="evidence" value="ECO:0007669"/>
    <property type="project" value="InterPro"/>
</dbReference>
<dbReference type="NCBIfam" id="NF047509">
    <property type="entry name" value="Rv3131_FMN_oxido"/>
    <property type="match status" value="1"/>
</dbReference>
<dbReference type="Proteomes" id="UP000436989">
    <property type="component" value="Unassembled WGS sequence"/>
</dbReference>
<evidence type="ECO:0000313" key="3">
    <source>
        <dbReference type="Proteomes" id="UP000436989"/>
    </source>
</evidence>
<dbReference type="SUPFAM" id="SSF55469">
    <property type="entry name" value="FMN-dependent nitroreductase-like"/>
    <property type="match status" value="2"/>
</dbReference>
<dbReference type="AlphaFoldDB" id="A0A6N8GLH8"/>
<evidence type="ECO:0000259" key="1">
    <source>
        <dbReference type="Pfam" id="PF00881"/>
    </source>
</evidence>
<dbReference type="Gene3D" id="3.40.109.10">
    <property type="entry name" value="NADH Oxidase"/>
    <property type="match status" value="1"/>
</dbReference>
<protein>
    <submittedName>
        <fullName evidence="2">Tat pathway signal protein</fullName>
    </submittedName>
</protein>
<evidence type="ECO:0000313" key="2">
    <source>
        <dbReference type="EMBL" id="MUN61624.1"/>
    </source>
</evidence>
<organism evidence="2 3">
    <name type="scientific">Kocuria sediminis</name>
    <dbReference type="NCBI Taxonomy" id="1038857"/>
    <lineage>
        <taxon>Bacteria</taxon>
        <taxon>Bacillati</taxon>
        <taxon>Actinomycetota</taxon>
        <taxon>Actinomycetes</taxon>
        <taxon>Micrococcales</taxon>
        <taxon>Micrococcaceae</taxon>
        <taxon>Kocuria</taxon>
    </lineage>
</organism>
<dbReference type="InterPro" id="IPR029479">
    <property type="entry name" value="Nitroreductase"/>
</dbReference>
<comment type="caution">
    <text evidence="2">The sequence shown here is derived from an EMBL/GenBank/DDBJ whole genome shotgun (WGS) entry which is preliminary data.</text>
</comment>
<reference evidence="2 3" key="1">
    <citation type="submission" date="2019-12" db="EMBL/GenBank/DDBJ databases">
        <authorList>
            <person name="Shi Y."/>
        </authorList>
    </citation>
    <scope>NUCLEOTIDE SEQUENCE [LARGE SCALE GENOMIC DNA]</scope>
    <source>
        <strain evidence="2 3">JCM 17929</strain>
    </source>
</reference>
<keyword evidence="3" id="KW-1185">Reference proteome</keyword>